<protein>
    <submittedName>
        <fullName evidence="2">Helix-turn-helix domain-containing protein</fullName>
    </submittedName>
</protein>
<evidence type="ECO:0000313" key="2">
    <source>
        <dbReference type="EMBL" id="SCW77177.1"/>
    </source>
</evidence>
<accession>A0A1G4T7K9</accession>
<dbReference type="Proteomes" id="UP000199542">
    <property type="component" value="Unassembled WGS sequence"/>
</dbReference>
<evidence type="ECO:0000259" key="1">
    <source>
        <dbReference type="Pfam" id="PF14090"/>
    </source>
</evidence>
<dbReference type="Pfam" id="PF14090">
    <property type="entry name" value="HTH_39"/>
    <property type="match status" value="1"/>
</dbReference>
<sequence length="289" mass="32207">MNTFKLGARVRHNHSPRFGVGIVTSMRNALGHIEIQFEGRKTPWTTRPGYEHWYEFLPEVVAPTLKLPVGSHVRHKDNPQYGNGRIRFIHPNGTSLAVEFENRTGLVHDCAGHGKADFCRWTKADSLELVNPFNVGDTVLICALDKRSDEDFWYTPDFAGLQGTVMAVHEDCVDVQATSHGVSWTQYIPTHDLTLVKIDPVEAVKAATPKVKTITFKSGSQCDRLVKYMLSGQSITPLKARALFGAERLAARILEIKQAGHKVKSVIKTDINGKVYSEYSLRNVGRVAA</sequence>
<proteinExistence type="predicted"/>
<dbReference type="EMBL" id="FMTM01000008">
    <property type="protein sequence ID" value="SCW77177.1"/>
    <property type="molecule type" value="Genomic_DNA"/>
</dbReference>
<dbReference type="RefSeq" id="WP_092587247.1">
    <property type="nucleotide sequence ID" value="NZ_FMTM01000008.1"/>
</dbReference>
<dbReference type="AlphaFoldDB" id="A0A1G4T7K9"/>
<evidence type="ECO:0000313" key="3">
    <source>
        <dbReference type="Proteomes" id="UP000199542"/>
    </source>
</evidence>
<organism evidence="2 3">
    <name type="scientific">Rhizobium mongolense subsp. loessense</name>
    <dbReference type="NCBI Taxonomy" id="158890"/>
    <lineage>
        <taxon>Bacteria</taxon>
        <taxon>Pseudomonadati</taxon>
        <taxon>Pseudomonadota</taxon>
        <taxon>Alphaproteobacteria</taxon>
        <taxon>Hyphomicrobiales</taxon>
        <taxon>Rhizobiaceae</taxon>
        <taxon>Rhizobium/Agrobacterium group</taxon>
        <taxon>Rhizobium</taxon>
    </lineage>
</organism>
<dbReference type="InterPro" id="IPR055245">
    <property type="entry name" value="HTH_proteobacteria"/>
</dbReference>
<feature type="domain" description="Winged helix-turn-helix" evidence="1">
    <location>
        <begin position="220"/>
        <end position="282"/>
    </location>
</feature>
<reference evidence="2 3" key="1">
    <citation type="submission" date="2016-10" db="EMBL/GenBank/DDBJ databases">
        <authorList>
            <person name="de Groot N.N."/>
        </authorList>
    </citation>
    <scope>NUCLEOTIDE SEQUENCE [LARGE SCALE GENOMIC DNA]</scope>
    <source>
        <strain evidence="2 3">CGMCC 1.3401</strain>
    </source>
</reference>
<gene>
    <name evidence="2" type="ORF">SAMN02927900_04779</name>
</gene>
<name>A0A1G4T7K9_9HYPH</name>